<feature type="chain" id="PRO_5019355397" evidence="10">
    <location>
        <begin position="20"/>
        <end position="389"/>
    </location>
</feature>
<evidence type="ECO:0000313" key="13">
    <source>
        <dbReference type="Proteomes" id="UP000280099"/>
    </source>
</evidence>
<dbReference type="Gene3D" id="2.40.160.10">
    <property type="entry name" value="Porin"/>
    <property type="match status" value="1"/>
</dbReference>
<evidence type="ECO:0000256" key="10">
    <source>
        <dbReference type="SAM" id="SignalP"/>
    </source>
</evidence>
<dbReference type="RefSeq" id="WP_121121749.1">
    <property type="nucleotide sequence ID" value="NZ_CP016604.1"/>
</dbReference>
<evidence type="ECO:0000256" key="1">
    <source>
        <dbReference type="ARBA" id="ARBA00004571"/>
    </source>
</evidence>
<dbReference type="OrthoDB" id="5689851at2"/>
<keyword evidence="3" id="KW-1134">Transmembrane beta strand</keyword>
<evidence type="ECO:0000259" key="11">
    <source>
        <dbReference type="Pfam" id="PF13609"/>
    </source>
</evidence>
<dbReference type="GO" id="GO:0046930">
    <property type="term" value="C:pore complex"/>
    <property type="evidence" value="ECO:0007669"/>
    <property type="project" value="UniProtKB-KW"/>
</dbReference>
<dbReference type="AlphaFoldDB" id="A0A420XJ05"/>
<name>A0A420XJ05_9PAST</name>
<dbReference type="GO" id="GO:0009279">
    <property type="term" value="C:cell outer membrane"/>
    <property type="evidence" value="ECO:0007669"/>
    <property type="project" value="UniProtKB-SubCell"/>
</dbReference>
<dbReference type="GO" id="GO:0006811">
    <property type="term" value="P:monoatomic ion transport"/>
    <property type="evidence" value="ECO:0007669"/>
    <property type="project" value="UniProtKB-KW"/>
</dbReference>
<gene>
    <name evidence="12" type="ORF">DES31_0551</name>
</gene>
<dbReference type="InterPro" id="IPR023614">
    <property type="entry name" value="Porin_dom_sf"/>
</dbReference>
<keyword evidence="6" id="KW-0406">Ion transport</keyword>
<keyword evidence="4" id="KW-0812">Transmembrane</keyword>
<dbReference type="CDD" id="cd00342">
    <property type="entry name" value="gram_neg_porins"/>
    <property type="match status" value="1"/>
</dbReference>
<evidence type="ECO:0000256" key="4">
    <source>
        <dbReference type="ARBA" id="ARBA00022692"/>
    </source>
</evidence>
<keyword evidence="7" id="KW-0626">Porin</keyword>
<evidence type="ECO:0000256" key="2">
    <source>
        <dbReference type="ARBA" id="ARBA00022448"/>
    </source>
</evidence>
<keyword evidence="8" id="KW-0472">Membrane</keyword>
<dbReference type="PANTHER" id="PTHR34501:SF2">
    <property type="entry name" value="OUTER MEMBRANE PORIN F-RELATED"/>
    <property type="match status" value="1"/>
</dbReference>
<comment type="caution">
    <text evidence="12">The sequence shown here is derived from an EMBL/GenBank/DDBJ whole genome shotgun (WGS) entry which is preliminary data.</text>
</comment>
<keyword evidence="9" id="KW-0998">Cell outer membrane</keyword>
<evidence type="ECO:0000256" key="7">
    <source>
        <dbReference type="ARBA" id="ARBA00023114"/>
    </source>
</evidence>
<feature type="domain" description="Porin" evidence="11">
    <location>
        <begin position="7"/>
        <end position="354"/>
    </location>
</feature>
<comment type="subcellular location">
    <subcellularLocation>
        <location evidence="1">Cell outer membrane</location>
        <topology evidence="1">Multi-pass membrane protein</topology>
    </subcellularLocation>
</comment>
<organism evidence="12 13">
    <name type="scientific">Otariodibacter oris</name>
    <dbReference type="NCBI Taxonomy" id="1032623"/>
    <lineage>
        <taxon>Bacteria</taxon>
        <taxon>Pseudomonadati</taxon>
        <taxon>Pseudomonadota</taxon>
        <taxon>Gammaproteobacteria</taxon>
        <taxon>Pasteurellales</taxon>
        <taxon>Pasteurellaceae</taxon>
        <taxon>Otariodibacter</taxon>
    </lineage>
</organism>
<dbReference type="InterPro" id="IPR033900">
    <property type="entry name" value="Gram_neg_porin_domain"/>
</dbReference>
<evidence type="ECO:0000256" key="6">
    <source>
        <dbReference type="ARBA" id="ARBA00023065"/>
    </source>
</evidence>
<dbReference type="Proteomes" id="UP000280099">
    <property type="component" value="Unassembled WGS sequence"/>
</dbReference>
<keyword evidence="13" id="KW-1185">Reference proteome</keyword>
<accession>A0A420XJ05</accession>
<evidence type="ECO:0000256" key="5">
    <source>
        <dbReference type="ARBA" id="ARBA00022729"/>
    </source>
</evidence>
<keyword evidence="2" id="KW-0813">Transport</keyword>
<dbReference type="InterPro" id="IPR050298">
    <property type="entry name" value="Gram-neg_bact_OMP"/>
</dbReference>
<evidence type="ECO:0000256" key="9">
    <source>
        <dbReference type="ARBA" id="ARBA00023237"/>
    </source>
</evidence>
<dbReference type="GO" id="GO:0015288">
    <property type="term" value="F:porin activity"/>
    <property type="evidence" value="ECO:0007669"/>
    <property type="project" value="UniProtKB-KW"/>
</dbReference>
<dbReference type="Pfam" id="PF13609">
    <property type="entry name" value="Porin_4"/>
    <property type="match status" value="1"/>
</dbReference>
<dbReference type="EMBL" id="RBJC01000004">
    <property type="protein sequence ID" value="RKR77226.1"/>
    <property type="molecule type" value="Genomic_DNA"/>
</dbReference>
<dbReference type="PANTHER" id="PTHR34501">
    <property type="entry name" value="PROTEIN YDDL-RELATED"/>
    <property type="match status" value="1"/>
</dbReference>
<evidence type="ECO:0000256" key="8">
    <source>
        <dbReference type="ARBA" id="ARBA00023136"/>
    </source>
</evidence>
<evidence type="ECO:0000313" key="12">
    <source>
        <dbReference type="EMBL" id="RKR77226.1"/>
    </source>
</evidence>
<dbReference type="SUPFAM" id="SSF56935">
    <property type="entry name" value="Porins"/>
    <property type="match status" value="1"/>
</dbReference>
<proteinExistence type="predicted"/>
<sequence>MKKTLLALAILTFATSASAITIYNTDGTTVNFSGSLRLRLDNERSTLTMARNIDAAVDPALAERFRTDAGVRSGHTNLHNDGSRLEIRAQHQINDDFFAFGRLEFRFNGARTEKGVDDFGSIYVNRAYVGFGAKKYGELSFGRQLTIGDDIPQAGFDEAYSTFDTAMTTSGLAVARYDYKGIEGLQLSVDYRFAPTRDSVGEVTQYTGLKSGYDAGGIYTFGIAEGQEITVSAGYSRDNYVNNENNDKHHKDAWIVGAKYRIDDLELAMDYTGHLDKWKYTGEFQKEKETLNVVRVGARYHFTPKFSVYGNYGYRVFELKGDDHKLLRKAKLHRFMLGAIYQVHEQVMTYVEGGILRGTRNNYEDVREGSILTMKPKEDQIGVGLRIYW</sequence>
<evidence type="ECO:0000256" key="3">
    <source>
        <dbReference type="ARBA" id="ARBA00022452"/>
    </source>
</evidence>
<keyword evidence="5 10" id="KW-0732">Signal</keyword>
<reference evidence="12 13" key="1">
    <citation type="submission" date="2018-10" db="EMBL/GenBank/DDBJ databases">
        <title>Genomic Encyclopedia of Type Strains, Phase IV (KMG-IV): sequencing the most valuable type-strain genomes for metagenomic binning, comparative biology and taxonomic classification.</title>
        <authorList>
            <person name="Goeker M."/>
        </authorList>
    </citation>
    <scope>NUCLEOTIDE SEQUENCE [LARGE SCALE GENOMIC DNA]</scope>
    <source>
        <strain evidence="12 13">DSM 23800</strain>
    </source>
</reference>
<feature type="signal peptide" evidence="10">
    <location>
        <begin position="1"/>
        <end position="19"/>
    </location>
</feature>
<protein>
    <submittedName>
        <fullName evidence="12">Putative porin</fullName>
    </submittedName>
</protein>